<dbReference type="EMBL" id="BMAV01010173">
    <property type="protein sequence ID" value="GFY55073.1"/>
    <property type="molecule type" value="Genomic_DNA"/>
</dbReference>
<proteinExistence type="predicted"/>
<organism evidence="1 2">
    <name type="scientific">Trichonephila inaurata madagascariensis</name>
    <dbReference type="NCBI Taxonomy" id="2747483"/>
    <lineage>
        <taxon>Eukaryota</taxon>
        <taxon>Metazoa</taxon>
        <taxon>Ecdysozoa</taxon>
        <taxon>Arthropoda</taxon>
        <taxon>Chelicerata</taxon>
        <taxon>Arachnida</taxon>
        <taxon>Araneae</taxon>
        <taxon>Araneomorphae</taxon>
        <taxon>Entelegynae</taxon>
        <taxon>Araneoidea</taxon>
        <taxon>Nephilidae</taxon>
        <taxon>Trichonephila</taxon>
        <taxon>Trichonephila inaurata</taxon>
    </lineage>
</organism>
<feature type="non-terminal residue" evidence="1">
    <location>
        <position position="1"/>
    </location>
</feature>
<evidence type="ECO:0000313" key="1">
    <source>
        <dbReference type="EMBL" id="GFY55073.1"/>
    </source>
</evidence>
<evidence type="ECO:0000313" key="2">
    <source>
        <dbReference type="Proteomes" id="UP000886998"/>
    </source>
</evidence>
<dbReference type="AlphaFoldDB" id="A0A8X6XJJ1"/>
<dbReference type="Proteomes" id="UP000886998">
    <property type="component" value="Unassembled WGS sequence"/>
</dbReference>
<comment type="caution">
    <text evidence="1">The sequence shown here is derived from an EMBL/GenBank/DDBJ whole genome shotgun (WGS) entry which is preliminary data.</text>
</comment>
<name>A0A8X6XJJ1_9ARAC</name>
<gene>
    <name evidence="1" type="ORF">TNIN_178921</name>
</gene>
<reference evidence="1" key="1">
    <citation type="submission" date="2020-08" db="EMBL/GenBank/DDBJ databases">
        <title>Multicomponent nature underlies the extraordinary mechanical properties of spider dragline silk.</title>
        <authorList>
            <person name="Kono N."/>
            <person name="Nakamura H."/>
            <person name="Mori M."/>
            <person name="Yoshida Y."/>
            <person name="Ohtoshi R."/>
            <person name="Malay A.D."/>
            <person name="Moran D.A.P."/>
            <person name="Tomita M."/>
            <person name="Numata K."/>
            <person name="Arakawa K."/>
        </authorList>
    </citation>
    <scope>NUCLEOTIDE SEQUENCE</scope>
</reference>
<keyword evidence="2" id="KW-1185">Reference proteome</keyword>
<accession>A0A8X6XJJ1</accession>
<sequence length="18" mass="2001">NFIPNNPLICSNSRVKGQ</sequence>
<protein>
    <submittedName>
        <fullName evidence="1">Uncharacterized protein</fullName>
    </submittedName>
</protein>